<proteinExistence type="predicted"/>
<organism evidence="2 3">
    <name type="scientific">Litorihabitans aurantiacus</name>
    <dbReference type="NCBI Taxonomy" id="1930061"/>
    <lineage>
        <taxon>Bacteria</taxon>
        <taxon>Bacillati</taxon>
        <taxon>Actinomycetota</taxon>
        <taxon>Actinomycetes</taxon>
        <taxon>Micrococcales</taxon>
        <taxon>Beutenbergiaceae</taxon>
        <taxon>Litorihabitans</taxon>
    </lineage>
</organism>
<reference evidence="2" key="2">
    <citation type="submission" date="2023-02" db="EMBL/GenBank/DDBJ databases">
        <authorList>
            <person name="Sun Q."/>
            <person name="Mori K."/>
        </authorList>
    </citation>
    <scope>NUCLEOTIDE SEQUENCE</scope>
    <source>
        <strain evidence="2">NBRC 112290</strain>
    </source>
</reference>
<evidence type="ECO:0000313" key="2">
    <source>
        <dbReference type="EMBL" id="GMA33214.1"/>
    </source>
</evidence>
<gene>
    <name evidence="2" type="ORF">GCM10025875_32060</name>
</gene>
<reference evidence="2" key="1">
    <citation type="journal article" date="2014" name="Int. J. Syst. Evol. Microbiol.">
        <title>Complete genome sequence of Corynebacterium casei LMG S-19264T (=DSM 44701T), isolated from a smear-ripened cheese.</title>
        <authorList>
            <consortium name="US DOE Joint Genome Institute (JGI-PGF)"/>
            <person name="Walter F."/>
            <person name="Albersmeier A."/>
            <person name="Kalinowski J."/>
            <person name="Ruckert C."/>
        </authorList>
    </citation>
    <scope>NUCLEOTIDE SEQUENCE</scope>
    <source>
        <strain evidence="2">NBRC 112290</strain>
    </source>
</reference>
<dbReference type="Gene3D" id="3.40.50.880">
    <property type="match status" value="1"/>
</dbReference>
<dbReference type="Pfam" id="PF06283">
    <property type="entry name" value="ThuA"/>
    <property type="match status" value="1"/>
</dbReference>
<keyword evidence="3" id="KW-1185">Reference proteome</keyword>
<evidence type="ECO:0000259" key="1">
    <source>
        <dbReference type="Pfam" id="PF06283"/>
    </source>
</evidence>
<dbReference type="PANTHER" id="PTHR40469:SF2">
    <property type="entry name" value="GALACTOSE-BINDING DOMAIN-LIKE SUPERFAMILY PROTEIN"/>
    <property type="match status" value="1"/>
</dbReference>
<name>A0AA37XHU0_9MICO</name>
<dbReference type="InterPro" id="IPR029062">
    <property type="entry name" value="Class_I_gatase-like"/>
</dbReference>
<dbReference type="InterPro" id="IPR029010">
    <property type="entry name" value="ThuA-like"/>
</dbReference>
<comment type="caution">
    <text evidence="2">The sequence shown here is derived from an EMBL/GenBank/DDBJ whole genome shotgun (WGS) entry which is preliminary data.</text>
</comment>
<feature type="domain" description="ThuA-like" evidence="1">
    <location>
        <begin position="9"/>
        <end position="109"/>
    </location>
</feature>
<dbReference type="PANTHER" id="PTHR40469">
    <property type="entry name" value="SECRETED GLYCOSYL HYDROLASE"/>
    <property type="match status" value="1"/>
</dbReference>
<dbReference type="EMBL" id="BSUM01000001">
    <property type="protein sequence ID" value="GMA33214.1"/>
    <property type="molecule type" value="Genomic_DNA"/>
</dbReference>
<accession>A0AA37XHU0</accession>
<dbReference type="Proteomes" id="UP001157161">
    <property type="component" value="Unassembled WGS sequence"/>
</dbReference>
<evidence type="ECO:0000313" key="3">
    <source>
        <dbReference type="Proteomes" id="UP001157161"/>
    </source>
</evidence>
<protein>
    <recommendedName>
        <fullName evidence="1">ThuA-like domain-containing protein</fullName>
    </recommendedName>
</protein>
<dbReference type="SUPFAM" id="SSF52317">
    <property type="entry name" value="Class I glutamine amidotransferase-like"/>
    <property type="match status" value="1"/>
</dbReference>
<sequence>MAHPDDLIEHEVRVVAGRADHPVLDGVAPAVRLTTEQYWVQTDAGCDVLATTTHAVREGAAWHEPVTVPAVWTRRWGAGRVFACTLGHTVETLGDPWVSRVVEQGMVWAARRSG</sequence>
<dbReference type="AlphaFoldDB" id="A0AA37XHU0"/>